<evidence type="ECO:0000313" key="3">
    <source>
        <dbReference type="Proteomes" id="UP000015105"/>
    </source>
</evidence>
<evidence type="ECO:0000256" key="1">
    <source>
        <dbReference type="SAM" id="MobiDB-lite"/>
    </source>
</evidence>
<protein>
    <submittedName>
        <fullName evidence="2">Uncharacterized protein</fullName>
    </submittedName>
</protein>
<feature type="region of interest" description="Disordered" evidence="1">
    <location>
        <begin position="20"/>
        <end position="50"/>
    </location>
</feature>
<name>A0A453KYC9_AEGTS</name>
<accession>A0A453KYC9</accession>
<reference evidence="3" key="2">
    <citation type="journal article" date="2017" name="Nat. Plants">
        <title>The Aegilops tauschii genome reveals multiple impacts of transposons.</title>
        <authorList>
            <person name="Zhao G."/>
            <person name="Zou C."/>
            <person name="Li K."/>
            <person name="Wang K."/>
            <person name="Li T."/>
            <person name="Gao L."/>
            <person name="Zhang X."/>
            <person name="Wang H."/>
            <person name="Yang Z."/>
            <person name="Liu X."/>
            <person name="Jiang W."/>
            <person name="Mao L."/>
            <person name="Kong X."/>
            <person name="Jiao Y."/>
            <person name="Jia J."/>
        </authorList>
    </citation>
    <scope>NUCLEOTIDE SEQUENCE [LARGE SCALE GENOMIC DNA]</scope>
    <source>
        <strain evidence="3">cv. AL8/78</strain>
    </source>
</reference>
<reference evidence="3" key="1">
    <citation type="journal article" date="2014" name="Science">
        <title>Ancient hybridizations among the ancestral genomes of bread wheat.</title>
        <authorList>
            <consortium name="International Wheat Genome Sequencing Consortium,"/>
            <person name="Marcussen T."/>
            <person name="Sandve S.R."/>
            <person name="Heier L."/>
            <person name="Spannagl M."/>
            <person name="Pfeifer M."/>
            <person name="Jakobsen K.S."/>
            <person name="Wulff B.B."/>
            <person name="Steuernagel B."/>
            <person name="Mayer K.F."/>
            <person name="Olsen O.A."/>
        </authorList>
    </citation>
    <scope>NUCLEOTIDE SEQUENCE [LARGE SCALE GENOMIC DNA]</scope>
    <source>
        <strain evidence="3">cv. AL8/78</strain>
    </source>
</reference>
<dbReference type="EnsemblPlants" id="AET5Gv20557300.2">
    <property type="protein sequence ID" value="AET5Gv20557300.2"/>
    <property type="gene ID" value="AET5Gv20557300"/>
</dbReference>
<sequence>YPSPPLSLAIPKNTALPISTPLRSGRYGHSKISRHPPRHGSPRAFLLARY</sequence>
<feature type="compositionally biased region" description="Basic residues" evidence="1">
    <location>
        <begin position="26"/>
        <end position="41"/>
    </location>
</feature>
<keyword evidence="3" id="KW-1185">Reference proteome</keyword>
<reference evidence="2" key="5">
    <citation type="journal article" date="2021" name="G3 (Bethesda)">
        <title>Aegilops tauschii genome assembly Aet v5.0 features greater sequence contiguity and improved annotation.</title>
        <authorList>
            <person name="Wang L."/>
            <person name="Zhu T."/>
            <person name="Rodriguez J.C."/>
            <person name="Deal K.R."/>
            <person name="Dubcovsky J."/>
            <person name="McGuire P.E."/>
            <person name="Lux T."/>
            <person name="Spannagl M."/>
            <person name="Mayer K.F.X."/>
            <person name="Baldrich P."/>
            <person name="Meyers B.C."/>
            <person name="Huo N."/>
            <person name="Gu Y.Q."/>
            <person name="Zhou H."/>
            <person name="Devos K.M."/>
            <person name="Bennetzen J.L."/>
            <person name="Unver T."/>
            <person name="Budak H."/>
            <person name="Gulick P.J."/>
            <person name="Galiba G."/>
            <person name="Kalapos B."/>
            <person name="Nelson D.R."/>
            <person name="Li P."/>
            <person name="You F.M."/>
            <person name="Luo M.C."/>
            <person name="Dvorak J."/>
        </authorList>
    </citation>
    <scope>NUCLEOTIDE SEQUENCE [LARGE SCALE GENOMIC DNA]</scope>
    <source>
        <strain evidence="2">cv. AL8/78</strain>
    </source>
</reference>
<dbReference type="Proteomes" id="UP000015105">
    <property type="component" value="Chromosome 5D"/>
</dbReference>
<reference evidence="2" key="3">
    <citation type="journal article" date="2017" name="Nature">
        <title>Genome sequence of the progenitor of the wheat D genome Aegilops tauschii.</title>
        <authorList>
            <person name="Luo M.C."/>
            <person name="Gu Y.Q."/>
            <person name="Puiu D."/>
            <person name="Wang H."/>
            <person name="Twardziok S.O."/>
            <person name="Deal K.R."/>
            <person name="Huo N."/>
            <person name="Zhu T."/>
            <person name="Wang L."/>
            <person name="Wang Y."/>
            <person name="McGuire P.E."/>
            <person name="Liu S."/>
            <person name="Long H."/>
            <person name="Ramasamy R.K."/>
            <person name="Rodriguez J.C."/>
            <person name="Van S.L."/>
            <person name="Yuan L."/>
            <person name="Wang Z."/>
            <person name="Xia Z."/>
            <person name="Xiao L."/>
            <person name="Anderson O.D."/>
            <person name="Ouyang S."/>
            <person name="Liang Y."/>
            <person name="Zimin A.V."/>
            <person name="Pertea G."/>
            <person name="Qi P."/>
            <person name="Bennetzen J.L."/>
            <person name="Dai X."/>
            <person name="Dawson M.W."/>
            <person name="Muller H.G."/>
            <person name="Kugler K."/>
            <person name="Rivarola-Duarte L."/>
            <person name="Spannagl M."/>
            <person name="Mayer K.F.X."/>
            <person name="Lu F.H."/>
            <person name="Bevan M.W."/>
            <person name="Leroy P."/>
            <person name="Li P."/>
            <person name="You F.M."/>
            <person name="Sun Q."/>
            <person name="Liu Z."/>
            <person name="Lyons E."/>
            <person name="Wicker T."/>
            <person name="Salzberg S.L."/>
            <person name="Devos K.M."/>
            <person name="Dvorak J."/>
        </authorList>
    </citation>
    <scope>NUCLEOTIDE SEQUENCE [LARGE SCALE GENOMIC DNA]</scope>
    <source>
        <strain evidence="2">cv. AL8/78</strain>
    </source>
</reference>
<dbReference type="AlphaFoldDB" id="A0A453KYC9"/>
<dbReference type="Gramene" id="AET5Gv20557300.2">
    <property type="protein sequence ID" value="AET5Gv20557300.2"/>
    <property type="gene ID" value="AET5Gv20557300"/>
</dbReference>
<proteinExistence type="predicted"/>
<organism evidence="2 3">
    <name type="scientific">Aegilops tauschii subsp. strangulata</name>
    <name type="common">Goatgrass</name>
    <dbReference type="NCBI Taxonomy" id="200361"/>
    <lineage>
        <taxon>Eukaryota</taxon>
        <taxon>Viridiplantae</taxon>
        <taxon>Streptophyta</taxon>
        <taxon>Embryophyta</taxon>
        <taxon>Tracheophyta</taxon>
        <taxon>Spermatophyta</taxon>
        <taxon>Magnoliopsida</taxon>
        <taxon>Liliopsida</taxon>
        <taxon>Poales</taxon>
        <taxon>Poaceae</taxon>
        <taxon>BOP clade</taxon>
        <taxon>Pooideae</taxon>
        <taxon>Triticodae</taxon>
        <taxon>Triticeae</taxon>
        <taxon>Triticinae</taxon>
        <taxon>Aegilops</taxon>
    </lineage>
</organism>
<reference evidence="2" key="4">
    <citation type="submission" date="2019-03" db="UniProtKB">
        <authorList>
            <consortium name="EnsemblPlants"/>
        </authorList>
    </citation>
    <scope>IDENTIFICATION</scope>
</reference>
<evidence type="ECO:0000313" key="2">
    <source>
        <dbReference type="EnsemblPlants" id="AET5Gv20557300.2"/>
    </source>
</evidence>